<dbReference type="Proteomes" id="UP001447188">
    <property type="component" value="Unassembled WGS sequence"/>
</dbReference>
<sequence length="299" mass="33072">MTTTTTTTHSSDVLSLSAQAINPVSGDVPTNLTFYKAPLDGSEPYYYTFTPPAGTPSSNFGNDDQIVTIHDLRGIESGFSLDKQGFKTVPNVPSAETKFVSEEQIKSVYYSDIEAILRATIPGIEEVVIFDHTIRRTEKNAARGPVLRVHIDQTPASGFDRVRLHVPEERVNEIIEKGTRTRIVNVWRPINGPIRSYPLALADSSTVDEKDLLSVKHIYADRLGATGGVKYNAEQKWYYWSGQTPDDVLLIKCYDSDTKIGGGAEGKRGRSPHTSFKHPGTLESENTRESIEVRCLIIG</sequence>
<dbReference type="EMBL" id="JBBBZM010000085">
    <property type="protein sequence ID" value="KAL0634794.1"/>
    <property type="molecule type" value="Genomic_DNA"/>
</dbReference>
<organism evidence="3 4">
    <name type="scientific">Discina gigas</name>
    <dbReference type="NCBI Taxonomy" id="1032678"/>
    <lineage>
        <taxon>Eukaryota</taxon>
        <taxon>Fungi</taxon>
        <taxon>Dikarya</taxon>
        <taxon>Ascomycota</taxon>
        <taxon>Pezizomycotina</taxon>
        <taxon>Pezizomycetes</taxon>
        <taxon>Pezizales</taxon>
        <taxon>Discinaceae</taxon>
        <taxon>Discina</taxon>
    </lineage>
</organism>
<evidence type="ECO:0000313" key="4">
    <source>
        <dbReference type="Proteomes" id="UP001447188"/>
    </source>
</evidence>
<keyword evidence="4" id="KW-1185">Reference proteome</keyword>
<dbReference type="PANTHER" id="PTHR34598">
    <property type="entry name" value="BLL6449 PROTEIN"/>
    <property type="match status" value="1"/>
</dbReference>
<name>A0ABR3GFQ5_9PEZI</name>
<evidence type="ECO:0000256" key="2">
    <source>
        <dbReference type="SAM" id="MobiDB-lite"/>
    </source>
</evidence>
<accession>A0ABR3GFQ5</accession>
<evidence type="ECO:0000313" key="3">
    <source>
        <dbReference type="EMBL" id="KAL0634794.1"/>
    </source>
</evidence>
<dbReference type="InterPro" id="IPR044053">
    <property type="entry name" value="AsaB-like"/>
</dbReference>
<comment type="similarity">
    <text evidence="1">Belongs to the asaB hydroxylase/desaturase family.</text>
</comment>
<dbReference type="NCBIfam" id="NF041278">
    <property type="entry name" value="CmcJ_NvfI_EfuI"/>
    <property type="match status" value="1"/>
</dbReference>
<comment type="caution">
    <text evidence="3">The sequence shown here is derived from an EMBL/GenBank/DDBJ whole genome shotgun (WGS) entry which is preliminary data.</text>
</comment>
<reference evidence="3 4" key="1">
    <citation type="submission" date="2024-02" db="EMBL/GenBank/DDBJ databases">
        <title>Discinaceae phylogenomics.</title>
        <authorList>
            <person name="Dirks A.C."/>
            <person name="James T.Y."/>
        </authorList>
    </citation>
    <scope>NUCLEOTIDE SEQUENCE [LARGE SCALE GENOMIC DNA]</scope>
    <source>
        <strain evidence="3 4">ACD0624</strain>
    </source>
</reference>
<proteinExistence type="inferred from homology"/>
<dbReference type="PANTHER" id="PTHR34598:SF1">
    <property type="entry name" value="PUTATIVE (AFU_ORTHOLOGUE AFUA_3G13140)-RELATED"/>
    <property type="match status" value="1"/>
</dbReference>
<feature type="region of interest" description="Disordered" evidence="2">
    <location>
        <begin position="261"/>
        <end position="284"/>
    </location>
</feature>
<evidence type="ECO:0000256" key="1">
    <source>
        <dbReference type="ARBA" id="ARBA00023604"/>
    </source>
</evidence>
<protein>
    <recommendedName>
        <fullName evidence="5">Methyltransferase</fullName>
    </recommendedName>
</protein>
<gene>
    <name evidence="3" type="ORF">Q9L58_006311</name>
</gene>
<evidence type="ECO:0008006" key="5">
    <source>
        <dbReference type="Google" id="ProtNLM"/>
    </source>
</evidence>